<dbReference type="Proteomes" id="UP000276542">
    <property type="component" value="Unassembled WGS sequence"/>
</dbReference>
<proteinExistence type="predicted"/>
<accession>A0A3A5H3F6</accession>
<feature type="region of interest" description="Disordered" evidence="1">
    <location>
        <begin position="403"/>
        <end position="423"/>
    </location>
</feature>
<dbReference type="RefSeq" id="WP_120059204.1">
    <property type="nucleotide sequence ID" value="NZ_QYRP01000002.1"/>
</dbReference>
<evidence type="ECO:0000313" key="2">
    <source>
        <dbReference type="EMBL" id="RJS45303.1"/>
    </source>
</evidence>
<feature type="region of interest" description="Disordered" evidence="1">
    <location>
        <begin position="131"/>
        <end position="150"/>
    </location>
</feature>
<dbReference type="EMBL" id="QYRP01000002">
    <property type="protein sequence ID" value="RJS45303.1"/>
    <property type="molecule type" value="Genomic_DNA"/>
</dbReference>
<reference evidence="3" key="1">
    <citation type="submission" date="2018-09" db="EMBL/GenBank/DDBJ databases">
        <authorList>
            <person name="Zhu H."/>
        </authorList>
    </citation>
    <scope>NUCLEOTIDE SEQUENCE [LARGE SCALE GENOMIC DNA]</scope>
    <source>
        <strain evidence="3">K1W22B-1</strain>
    </source>
</reference>
<protein>
    <submittedName>
        <fullName evidence="2">Uncharacterized protein</fullName>
    </submittedName>
</protein>
<dbReference type="OrthoDB" id="3741721at2"/>
<dbReference type="AlphaFoldDB" id="A0A3A5H3F6"/>
<sequence>MLGTHFPGLRFLALPTLLGSVAIGSLSACGVTDALTDPVAFTSTVEPVDLQLAAPTLATAVKGGLLLRSGKVERTIPHATSADWLPGGRALVRFDTPRTHLQMWDPATDSLSKDVPLLDPNRSVSAIAMLGRSNPPKRKPGDEPVDPTPFWDEPYRLTTYDVEGREQWHTDLPLTDNPDADKGNELERSYLTAHVIDGATFLAWHDGSEYYEFGDYGLLRVGPGGKGFSNTFVGDGLKSMWLSADGASLLATRRPHGKPCGGCQVKLELIEIDPATGKLAADYGMPDGYTKDWDVLEVDKVGDRVAISFTEAVWENELDFQQTLRGTWVHDADGWSMVPGSDKERSWWQGPDDRVVAVPSPPTKNSYGEQYRYFWEHDGKRAPLTGATTSGWSVLEHYAGGESERMHHGSDSSVPGQLLPPAR</sequence>
<keyword evidence="3" id="KW-1185">Reference proteome</keyword>
<organism evidence="2 3">
    <name type="scientific">Nocardioides cavernaquae</name>
    <dbReference type="NCBI Taxonomy" id="2321396"/>
    <lineage>
        <taxon>Bacteria</taxon>
        <taxon>Bacillati</taxon>
        <taxon>Actinomycetota</taxon>
        <taxon>Actinomycetes</taxon>
        <taxon>Propionibacteriales</taxon>
        <taxon>Nocardioidaceae</taxon>
        <taxon>Nocardioides</taxon>
    </lineage>
</organism>
<comment type="caution">
    <text evidence="2">The sequence shown here is derived from an EMBL/GenBank/DDBJ whole genome shotgun (WGS) entry which is preliminary data.</text>
</comment>
<evidence type="ECO:0000313" key="3">
    <source>
        <dbReference type="Proteomes" id="UP000276542"/>
    </source>
</evidence>
<evidence type="ECO:0000256" key="1">
    <source>
        <dbReference type="SAM" id="MobiDB-lite"/>
    </source>
</evidence>
<gene>
    <name evidence="2" type="ORF">D4739_03105</name>
</gene>
<name>A0A3A5H3F6_9ACTN</name>